<sequence>MDRRKFLKSAGVAAGGALAAEGLAPHPAAATEGGPVPGPQPNILFILVDELRYPCVFPEGVTDAGQFLARFMPNVYRLWQKGVKFGSHYTAASACSPARGVLISGLYSQQSWLLQTIKNSFIGNASPTPPLNPAYPTYGKLLRRAGYSTPYIGKWHASIPTKRPTRLEIYGFEGLTYPDPDGSNLQGTVGDPPNGYLNDQNITDQAVEYLSARRPGEQPWCLTVGLVNPHDQQFFWAGTEFQTYNAMFPDGTSPQPILKYSTPDDPPDVPWDANPLKTVPPTGMPVLPRNWESGGQLQANKPSLQYFARTFSAAVWGGVADEPRQTGFSMQNYPGLAGTAIGLAPFRYWQRALDSYNQVMSIVDQRIGEILAALPHDVAENTVIIFGSDHGEYAGAHGFVAGKVGSGYEEPFHIPLIVVDPSHRFTGEVETIRTGLTSSVDMLTFLVGLGNLGSRDWMTGQLQQIYGGRHDMLAMLRSTRAPGRDHVLIATDELVPGFYNFNDAPLHVLGIRTPDSKLVTYAKWNPVTGAIRPETLQTEFYDYGTPDGLLELTSTPDDPRAAALQSLLFDRLYEEEFRAPLPGALGAAQTVSKDLYLLLQAALMNLPADGFTGADLRRLLSFGGAF</sequence>
<dbReference type="PANTHER" id="PTHR42693:SF33">
    <property type="entry name" value="ARYLSULFATASE"/>
    <property type="match status" value="1"/>
</dbReference>
<keyword evidence="7" id="KW-1185">Reference proteome</keyword>
<dbReference type="EMBL" id="JAUTWS010000015">
    <property type="protein sequence ID" value="MDO9710135.1"/>
    <property type="molecule type" value="Genomic_DNA"/>
</dbReference>
<accession>A0ABT9E200</accession>
<organism evidence="6 7">
    <name type="scientific">Paracraurococcus lichenis</name>
    <dbReference type="NCBI Taxonomy" id="3064888"/>
    <lineage>
        <taxon>Bacteria</taxon>
        <taxon>Pseudomonadati</taxon>
        <taxon>Pseudomonadota</taxon>
        <taxon>Alphaproteobacteria</taxon>
        <taxon>Acetobacterales</taxon>
        <taxon>Roseomonadaceae</taxon>
        <taxon>Paracraurococcus</taxon>
    </lineage>
</organism>
<dbReference type="InterPro" id="IPR050738">
    <property type="entry name" value="Sulfatase"/>
</dbReference>
<reference evidence="6 7" key="1">
    <citation type="submission" date="2023-08" db="EMBL/GenBank/DDBJ databases">
        <title>The draft genome sequence of Paracraurococcus sp. LOR1-02.</title>
        <authorList>
            <person name="Kingkaew E."/>
            <person name="Tanasupawat S."/>
        </authorList>
    </citation>
    <scope>NUCLEOTIDE SEQUENCE [LARGE SCALE GENOMIC DNA]</scope>
    <source>
        <strain evidence="6 7">LOR1-02</strain>
    </source>
</reference>
<keyword evidence="3" id="KW-0378">Hydrolase</keyword>
<dbReference type="Gene3D" id="3.40.720.10">
    <property type="entry name" value="Alkaline Phosphatase, subunit A"/>
    <property type="match status" value="1"/>
</dbReference>
<feature type="domain" description="Sulfatase N-terminal" evidence="5">
    <location>
        <begin position="41"/>
        <end position="449"/>
    </location>
</feature>
<dbReference type="InterPro" id="IPR024607">
    <property type="entry name" value="Sulfatase_CS"/>
</dbReference>
<name>A0ABT9E200_9PROT</name>
<dbReference type="SUPFAM" id="SSF53649">
    <property type="entry name" value="Alkaline phosphatase-like"/>
    <property type="match status" value="1"/>
</dbReference>
<comment type="similarity">
    <text evidence="1">Belongs to the sulfatase family.</text>
</comment>
<evidence type="ECO:0000256" key="4">
    <source>
        <dbReference type="ARBA" id="ARBA00022837"/>
    </source>
</evidence>
<keyword evidence="4" id="KW-0106">Calcium</keyword>
<protein>
    <submittedName>
        <fullName evidence="6">Sulfatase-like hydrolase/transferase</fullName>
    </submittedName>
</protein>
<evidence type="ECO:0000313" key="6">
    <source>
        <dbReference type="EMBL" id="MDO9710135.1"/>
    </source>
</evidence>
<dbReference type="PROSITE" id="PS51318">
    <property type="entry name" value="TAT"/>
    <property type="match status" value="1"/>
</dbReference>
<dbReference type="InterPro" id="IPR000917">
    <property type="entry name" value="Sulfatase_N"/>
</dbReference>
<proteinExistence type="inferred from homology"/>
<evidence type="ECO:0000256" key="3">
    <source>
        <dbReference type="ARBA" id="ARBA00022801"/>
    </source>
</evidence>
<evidence type="ECO:0000259" key="5">
    <source>
        <dbReference type="Pfam" id="PF00884"/>
    </source>
</evidence>
<comment type="caution">
    <text evidence="6">The sequence shown here is derived from an EMBL/GenBank/DDBJ whole genome shotgun (WGS) entry which is preliminary data.</text>
</comment>
<evidence type="ECO:0000256" key="2">
    <source>
        <dbReference type="ARBA" id="ARBA00022723"/>
    </source>
</evidence>
<dbReference type="RefSeq" id="WP_305104995.1">
    <property type="nucleotide sequence ID" value="NZ_JAUTWS010000015.1"/>
</dbReference>
<evidence type="ECO:0000313" key="7">
    <source>
        <dbReference type="Proteomes" id="UP001243009"/>
    </source>
</evidence>
<dbReference type="InterPro" id="IPR017850">
    <property type="entry name" value="Alkaline_phosphatase_core_sf"/>
</dbReference>
<evidence type="ECO:0000256" key="1">
    <source>
        <dbReference type="ARBA" id="ARBA00008779"/>
    </source>
</evidence>
<dbReference type="PANTHER" id="PTHR42693">
    <property type="entry name" value="ARYLSULFATASE FAMILY MEMBER"/>
    <property type="match status" value="1"/>
</dbReference>
<gene>
    <name evidence="6" type="ORF">Q7A36_17410</name>
</gene>
<keyword evidence="2" id="KW-0479">Metal-binding</keyword>
<dbReference type="Pfam" id="PF00884">
    <property type="entry name" value="Sulfatase"/>
    <property type="match status" value="1"/>
</dbReference>
<dbReference type="Proteomes" id="UP001243009">
    <property type="component" value="Unassembled WGS sequence"/>
</dbReference>
<dbReference type="PROSITE" id="PS00149">
    <property type="entry name" value="SULFATASE_2"/>
    <property type="match status" value="1"/>
</dbReference>
<dbReference type="InterPro" id="IPR006311">
    <property type="entry name" value="TAT_signal"/>
</dbReference>